<evidence type="ECO:0000259" key="2">
    <source>
        <dbReference type="Pfam" id="PF12770"/>
    </source>
</evidence>
<evidence type="ECO:0000256" key="1">
    <source>
        <dbReference type="SAM" id="MobiDB-lite"/>
    </source>
</evidence>
<dbReference type="EMBL" id="KV417604">
    <property type="protein sequence ID" value="KZP15435.1"/>
    <property type="molecule type" value="Genomic_DNA"/>
</dbReference>
<feature type="compositionally biased region" description="Polar residues" evidence="1">
    <location>
        <begin position="38"/>
        <end position="50"/>
    </location>
</feature>
<dbReference type="Pfam" id="PF12770">
    <property type="entry name" value="CHAT"/>
    <property type="match status" value="1"/>
</dbReference>
<dbReference type="SUPFAM" id="SSF48452">
    <property type="entry name" value="TPR-like"/>
    <property type="match status" value="1"/>
</dbReference>
<dbReference type="InterPro" id="IPR024983">
    <property type="entry name" value="CHAT_dom"/>
</dbReference>
<evidence type="ECO:0000313" key="3">
    <source>
        <dbReference type="EMBL" id="KZP15435.1"/>
    </source>
</evidence>
<organism evidence="3 4">
    <name type="scientific">Athelia psychrophila</name>
    <dbReference type="NCBI Taxonomy" id="1759441"/>
    <lineage>
        <taxon>Eukaryota</taxon>
        <taxon>Fungi</taxon>
        <taxon>Dikarya</taxon>
        <taxon>Basidiomycota</taxon>
        <taxon>Agaricomycotina</taxon>
        <taxon>Agaricomycetes</taxon>
        <taxon>Agaricomycetidae</taxon>
        <taxon>Atheliales</taxon>
        <taxon>Atheliaceae</taxon>
        <taxon>Athelia</taxon>
    </lineage>
</organism>
<reference evidence="3 4" key="1">
    <citation type="journal article" date="2016" name="Mol. Biol. Evol.">
        <title>Comparative Genomics of Early-Diverging Mushroom-Forming Fungi Provides Insights into the Origins of Lignocellulose Decay Capabilities.</title>
        <authorList>
            <person name="Nagy L.G."/>
            <person name="Riley R."/>
            <person name="Tritt A."/>
            <person name="Adam C."/>
            <person name="Daum C."/>
            <person name="Floudas D."/>
            <person name="Sun H."/>
            <person name="Yadav J.S."/>
            <person name="Pangilinan J."/>
            <person name="Larsson K.H."/>
            <person name="Matsuura K."/>
            <person name="Barry K."/>
            <person name="Labutti K."/>
            <person name="Kuo R."/>
            <person name="Ohm R.A."/>
            <person name="Bhattacharya S.S."/>
            <person name="Shirouzu T."/>
            <person name="Yoshinaga Y."/>
            <person name="Martin F.M."/>
            <person name="Grigoriev I.V."/>
            <person name="Hibbett D.S."/>
        </authorList>
    </citation>
    <scope>NUCLEOTIDE SEQUENCE [LARGE SCALE GENOMIC DNA]</scope>
    <source>
        <strain evidence="3 4">CBS 109695</strain>
    </source>
</reference>
<feature type="compositionally biased region" description="Basic and acidic residues" evidence="1">
    <location>
        <begin position="13"/>
        <end position="23"/>
    </location>
</feature>
<gene>
    <name evidence="3" type="ORF">FIBSPDRAFT_750217</name>
</gene>
<feature type="region of interest" description="Disordered" evidence="1">
    <location>
        <begin position="94"/>
        <end position="113"/>
    </location>
</feature>
<keyword evidence="4" id="KW-1185">Reference proteome</keyword>
<evidence type="ECO:0000313" key="4">
    <source>
        <dbReference type="Proteomes" id="UP000076532"/>
    </source>
</evidence>
<dbReference type="AlphaFoldDB" id="A0A166E665"/>
<dbReference type="InterPro" id="IPR011990">
    <property type="entry name" value="TPR-like_helical_dom_sf"/>
</dbReference>
<dbReference type="STRING" id="436010.A0A166E665"/>
<accession>A0A166E665</accession>
<proteinExistence type="predicted"/>
<dbReference type="OrthoDB" id="9991317at2759"/>
<sequence>MTQNQPGELDADAETRETTKAQDDAQDVTARPSFVKPASSSIPGTQNDNPQAAPGLGSGEGGSADEPRVSQAAPGSLGDLTELKASNENLQEAVPLTPEGHLGKPSLLSNRGGGYRARFEQIGDLTDLENEITSLEQALALTPDGHPDKPMHFSNLGDGYQARFERRGDLADLENAVASLQQAPALTPDGHPDKPMHLSHLGDGYQARFERLGDLADLENAIFCLQQALALTPDGHPDKPMHLSHLGDGYQARFERLGDLADLENAISCLQQALALTPDGHPDKPVHLSNLSDGYRVRFKRLGDLADLEISIASHQQAVGLTPDGHPQKAVWFLNLAHAQTTAFNHIHEESHLHNALFAMQSAAQSLGASPSVMLEAARSWATLSLRSGDIPSALQALRSAIEIIPQVAWLGLDVASRQDWLAKEKPEGLGCIAATCAIRLGRFEEAVELLDMARSVFWQQASSLRNEGHQDLKAERPDLAAELERVSQKIDTSSTSGFYASSSDAQLYERQLADHRGLVLKRESLIKEINSLPGFEFCIYAKHCKRPLEFFLKPAPFSRLRGAAAGRVIIVNISKLGADALIFDRTIPIRHVPLSKVDVANSSKYTKDIEMKASGEKLDVTTTDSIAQKQAGADVTEDHQTSLTLSRVWEHILKPIFTEVGIPLQRIQDQVPTNRIFWYLTSPLNSIPIHAAGPVSQLVVSSYVTTLSSLAEAQRRQSRVISGAPMLLAISQPDTPGKPPIPHATDEVDTVMQTALAAGWPEGKLQRLDRAQATIDEVSTALNTCNWVHFACHSMQHASDGMESAFVLHDGRLTLSLIAAKRLPSARFAFLSGGQSALGLEDSPGEAIHLAAGMQFAGFSSVIAIMSGIWDEDAPIVAKHTYGYLLRNGLDKVDLTEAAAALNYAISRLREDPTVTVERWAPFVYYGV</sequence>
<feature type="domain" description="CHAT" evidence="2">
    <location>
        <begin position="647"/>
        <end position="928"/>
    </location>
</feature>
<feature type="region of interest" description="Disordered" evidence="1">
    <location>
        <begin position="1"/>
        <end position="75"/>
    </location>
</feature>
<dbReference type="Gene3D" id="1.25.40.10">
    <property type="entry name" value="Tetratricopeptide repeat domain"/>
    <property type="match status" value="1"/>
</dbReference>
<protein>
    <recommendedName>
        <fullName evidence="2">CHAT domain-containing protein</fullName>
    </recommendedName>
</protein>
<dbReference type="Proteomes" id="UP000076532">
    <property type="component" value="Unassembled WGS sequence"/>
</dbReference>
<name>A0A166E665_9AGAM</name>